<dbReference type="Gene3D" id="1.10.10.10">
    <property type="entry name" value="Winged helix-like DNA-binding domain superfamily/Winged helix DNA-binding domain"/>
    <property type="match status" value="1"/>
</dbReference>
<gene>
    <name evidence="6" type="ORF">DD666_04735</name>
</gene>
<evidence type="ECO:0000256" key="1">
    <source>
        <dbReference type="ARBA" id="ARBA00009437"/>
    </source>
</evidence>
<keyword evidence="2" id="KW-0805">Transcription regulation</keyword>
<dbReference type="Pfam" id="PF03466">
    <property type="entry name" value="LysR_substrate"/>
    <property type="match status" value="1"/>
</dbReference>
<dbReference type="GO" id="GO:0032993">
    <property type="term" value="C:protein-DNA complex"/>
    <property type="evidence" value="ECO:0007669"/>
    <property type="project" value="TreeGrafter"/>
</dbReference>
<dbReference type="AlphaFoldDB" id="A0A356LCM8"/>
<name>A0A356LCM8_9BURK</name>
<sequence>MDTRFLESFVQVVELGSVAAAARQLDLTPTAVSLRLRALEADVGTALIKRVGRTMMPTEAGSKALRQAKLVLAEVKNFNSLASNTELPAGPLTLGATPSVVKGMLPGMLRKWLGKYEGTKILIEPAASTVLYQRLLQGELDAAILVHPLFEVPKTVLWKQLRKEPLILLAPARLQGQDPFSILRKYPFIRYDRRVVAGKMADDYLKLHGVYPEPWLELDGLDYISDLVKADLGVSVVPDWSYGNQYDPGLIRHRLPGPVPTRNLGIMWLRSNVREKLIHAFLALAD</sequence>
<dbReference type="Proteomes" id="UP000264036">
    <property type="component" value="Unassembled WGS sequence"/>
</dbReference>
<evidence type="ECO:0000313" key="7">
    <source>
        <dbReference type="Proteomes" id="UP000264036"/>
    </source>
</evidence>
<dbReference type="InterPro" id="IPR036388">
    <property type="entry name" value="WH-like_DNA-bd_sf"/>
</dbReference>
<dbReference type="GO" id="GO:0003677">
    <property type="term" value="F:DNA binding"/>
    <property type="evidence" value="ECO:0007669"/>
    <property type="project" value="UniProtKB-KW"/>
</dbReference>
<dbReference type="SUPFAM" id="SSF46785">
    <property type="entry name" value="Winged helix' DNA-binding domain"/>
    <property type="match status" value="1"/>
</dbReference>
<organism evidence="6 7">
    <name type="scientific">Advenella kashmirensis</name>
    <dbReference type="NCBI Taxonomy" id="310575"/>
    <lineage>
        <taxon>Bacteria</taxon>
        <taxon>Pseudomonadati</taxon>
        <taxon>Pseudomonadota</taxon>
        <taxon>Betaproteobacteria</taxon>
        <taxon>Burkholderiales</taxon>
        <taxon>Alcaligenaceae</taxon>
    </lineage>
</organism>
<evidence type="ECO:0000256" key="2">
    <source>
        <dbReference type="ARBA" id="ARBA00023015"/>
    </source>
</evidence>
<dbReference type="InterPro" id="IPR000847">
    <property type="entry name" value="LysR_HTH_N"/>
</dbReference>
<proteinExistence type="inferred from homology"/>
<dbReference type="Pfam" id="PF00126">
    <property type="entry name" value="HTH_1"/>
    <property type="match status" value="1"/>
</dbReference>
<evidence type="ECO:0000256" key="4">
    <source>
        <dbReference type="ARBA" id="ARBA00023163"/>
    </source>
</evidence>
<dbReference type="InterPro" id="IPR036390">
    <property type="entry name" value="WH_DNA-bd_sf"/>
</dbReference>
<keyword evidence="4" id="KW-0804">Transcription</keyword>
<accession>A0A356LCM8</accession>
<dbReference type="PANTHER" id="PTHR30346">
    <property type="entry name" value="TRANSCRIPTIONAL DUAL REGULATOR HCAR-RELATED"/>
    <property type="match status" value="1"/>
</dbReference>
<protein>
    <submittedName>
        <fullName evidence="6">LysR family transcriptional regulator</fullName>
    </submittedName>
</protein>
<evidence type="ECO:0000256" key="3">
    <source>
        <dbReference type="ARBA" id="ARBA00023125"/>
    </source>
</evidence>
<comment type="similarity">
    <text evidence="1">Belongs to the LysR transcriptional regulatory family.</text>
</comment>
<keyword evidence="3" id="KW-0238">DNA-binding</keyword>
<evidence type="ECO:0000313" key="6">
    <source>
        <dbReference type="EMBL" id="HBP28702.1"/>
    </source>
</evidence>
<reference evidence="6 7" key="1">
    <citation type="journal article" date="2018" name="Nat. Biotechnol.">
        <title>A standardized bacterial taxonomy based on genome phylogeny substantially revises the tree of life.</title>
        <authorList>
            <person name="Parks D.H."/>
            <person name="Chuvochina M."/>
            <person name="Waite D.W."/>
            <person name="Rinke C."/>
            <person name="Skarshewski A."/>
            <person name="Chaumeil P.A."/>
            <person name="Hugenholtz P."/>
        </authorList>
    </citation>
    <scope>NUCLEOTIDE SEQUENCE [LARGE SCALE GENOMIC DNA]</scope>
    <source>
        <strain evidence="6">UBA10707</strain>
    </source>
</reference>
<dbReference type="GO" id="GO:0003700">
    <property type="term" value="F:DNA-binding transcription factor activity"/>
    <property type="evidence" value="ECO:0007669"/>
    <property type="project" value="InterPro"/>
</dbReference>
<dbReference type="PROSITE" id="PS50931">
    <property type="entry name" value="HTH_LYSR"/>
    <property type="match status" value="1"/>
</dbReference>
<dbReference type="InterPro" id="IPR005119">
    <property type="entry name" value="LysR_subst-bd"/>
</dbReference>
<dbReference type="Gene3D" id="3.40.190.10">
    <property type="entry name" value="Periplasmic binding protein-like II"/>
    <property type="match status" value="2"/>
</dbReference>
<feature type="domain" description="HTH lysR-type" evidence="5">
    <location>
        <begin position="1"/>
        <end position="58"/>
    </location>
</feature>
<dbReference type="SUPFAM" id="SSF53850">
    <property type="entry name" value="Periplasmic binding protein-like II"/>
    <property type="match status" value="1"/>
</dbReference>
<dbReference type="EMBL" id="DOEK01000008">
    <property type="protein sequence ID" value="HBP28702.1"/>
    <property type="molecule type" value="Genomic_DNA"/>
</dbReference>
<evidence type="ECO:0000259" key="5">
    <source>
        <dbReference type="PROSITE" id="PS50931"/>
    </source>
</evidence>
<dbReference type="PANTHER" id="PTHR30346:SF28">
    <property type="entry name" value="HTH-TYPE TRANSCRIPTIONAL REGULATOR CYNR"/>
    <property type="match status" value="1"/>
</dbReference>
<comment type="caution">
    <text evidence="6">The sequence shown here is derived from an EMBL/GenBank/DDBJ whole genome shotgun (WGS) entry which is preliminary data.</text>
</comment>